<feature type="transmembrane region" description="Helical" evidence="18">
    <location>
        <begin position="82"/>
        <end position="105"/>
    </location>
</feature>
<feature type="transmembrane region" description="Helical" evidence="18">
    <location>
        <begin position="302"/>
        <end position="324"/>
    </location>
</feature>
<evidence type="ECO:0000256" key="12">
    <source>
        <dbReference type="ARBA" id="ARBA00022989"/>
    </source>
</evidence>
<dbReference type="PANTHER" id="PTHR46552:SF1">
    <property type="entry name" value="NADH-UBIQUINONE OXIDOREDUCTASE CHAIN 2"/>
    <property type="match status" value="1"/>
</dbReference>
<dbReference type="GO" id="GO:0008137">
    <property type="term" value="F:NADH dehydrogenase (ubiquinone) activity"/>
    <property type="evidence" value="ECO:0007669"/>
    <property type="project" value="UniProtKB-EC"/>
</dbReference>
<dbReference type="GeneID" id="35455319"/>
<sequence>MNLSLMLFLCTMMVGTTMSISSSEWIVMWIGLEVNLMSFIPIMKTSKSPYESEASMKYFIVQAMASTMLMMAVLLLKMNDHPMWVVTLMTALFMKMGAAPFHIWYPGVMQGISWVNCIILMTWQKIAPMIMISYLMKNNLMTSIIVAMCVIAGAMGTMNQTSLRKLMAYSSISHLGWLIMSMLMSNYYWMLYFMLYSTMTIITVIMFWNMSLFHLPQIMNKKMESKTKIVLFSSILSLGGMPPFTGFAPKWVLIQNMINSENYIMIMIMVMSTLITLYAYLRMTYSAFSLMNQSMYWQMSDLNKSMSFMMMATTLLGIPIIGLVSMP</sequence>
<dbReference type="Pfam" id="PF00361">
    <property type="entry name" value="Proton_antipo_M"/>
    <property type="match status" value="1"/>
</dbReference>
<keyword evidence="19" id="KW-0732">Signal</keyword>
<evidence type="ECO:0000256" key="17">
    <source>
        <dbReference type="ARBA" id="ARBA00049551"/>
    </source>
</evidence>
<keyword evidence="10 18" id="KW-1278">Translocase</keyword>
<feature type="domain" description="NADH:quinone oxidoreductase/Mrp antiporter transmembrane" evidence="20">
    <location>
        <begin position="22"/>
        <end position="276"/>
    </location>
</feature>
<feature type="transmembrane region" description="Helical" evidence="18">
    <location>
        <begin position="263"/>
        <end position="281"/>
    </location>
</feature>
<comment type="catalytic activity">
    <reaction evidence="17 18">
        <text>a ubiquinone + NADH + 5 H(+)(in) = a ubiquinol + NAD(+) + 4 H(+)(out)</text>
        <dbReference type="Rhea" id="RHEA:29091"/>
        <dbReference type="Rhea" id="RHEA-COMP:9565"/>
        <dbReference type="Rhea" id="RHEA-COMP:9566"/>
        <dbReference type="ChEBI" id="CHEBI:15378"/>
        <dbReference type="ChEBI" id="CHEBI:16389"/>
        <dbReference type="ChEBI" id="CHEBI:17976"/>
        <dbReference type="ChEBI" id="CHEBI:57540"/>
        <dbReference type="ChEBI" id="CHEBI:57945"/>
        <dbReference type="EC" id="7.1.1.2"/>
    </reaction>
</comment>
<feature type="transmembrane region" description="Helical" evidence="18">
    <location>
        <begin position="112"/>
        <end position="134"/>
    </location>
</feature>
<geneLocation type="mitochondrion" evidence="21"/>
<keyword evidence="7 18" id="KW-0679">Respiratory chain</keyword>
<evidence type="ECO:0000256" key="13">
    <source>
        <dbReference type="ARBA" id="ARBA00023027"/>
    </source>
</evidence>
<keyword evidence="8 18" id="KW-0812">Transmembrane</keyword>
<evidence type="ECO:0000256" key="6">
    <source>
        <dbReference type="ARBA" id="ARBA00022448"/>
    </source>
</evidence>
<evidence type="ECO:0000256" key="9">
    <source>
        <dbReference type="ARBA" id="ARBA00022792"/>
    </source>
</evidence>
<feature type="transmembrane region" description="Helical" evidence="18">
    <location>
        <begin position="58"/>
        <end position="76"/>
    </location>
</feature>
<evidence type="ECO:0000256" key="5">
    <source>
        <dbReference type="ARBA" id="ARBA00021008"/>
    </source>
</evidence>
<dbReference type="InterPro" id="IPR003917">
    <property type="entry name" value="NADH_UbQ_OxRdtase_chain2"/>
</dbReference>
<protein>
    <recommendedName>
        <fullName evidence="5 18">NADH-ubiquinone oxidoreductase chain 2</fullName>
        <ecNumber evidence="4 18">7.1.1.2</ecNumber>
    </recommendedName>
</protein>
<evidence type="ECO:0000256" key="1">
    <source>
        <dbReference type="ARBA" id="ARBA00003257"/>
    </source>
</evidence>
<comment type="similarity">
    <text evidence="3 18">Belongs to the complex I subunit 2 family.</text>
</comment>
<evidence type="ECO:0000256" key="3">
    <source>
        <dbReference type="ARBA" id="ARBA00007012"/>
    </source>
</evidence>
<evidence type="ECO:0000313" key="21">
    <source>
        <dbReference type="EMBL" id="AUG33607.1"/>
    </source>
</evidence>
<evidence type="ECO:0000256" key="19">
    <source>
        <dbReference type="SAM" id="SignalP"/>
    </source>
</evidence>
<dbReference type="EMBL" id="MG011692">
    <property type="protein sequence ID" value="AUG33607.1"/>
    <property type="molecule type" value="Genomic_DNA"/>
</dbReference>
<dbReference type="AlphaFoldDB" id="A0A343RT68"/>
<proteinExistence type="inferred from homology"/>
<accession>A0A343RT68</accession>
<dbReference type="RefSeq" id="YP_009454585.1">
    <property type="nucleotide sequence ID" value="NC_036749.1"/>
</dbReference>
<dbReference type="InterPro" id="IPR001750">
    <property type="entry name" value="ND/Mrp_TM"/>
</dbReference>
<keyword evidence="11 18" id="KW-0249">Electron transport</keyword>
<dbReference type="GO" id="GO:0006120">
    <property type="term" value="P:mitochondrial electron transport, NADH to ubiquinone"/>
    <property type="evidence" value="ECO:0007669"/>
    <property type="project" value="InterPro"/>
</dbReference>
<evidence type="ECO:0000256" key="7">
    <source>
        <dbReference type="ARBA" id="ARBA00022660"/>
    </source>
</evidence>
<evidence type="ECO:0000259" key="20">
    <source>
        <dbReference type="Pfam" id="PF00361"/>
    </source>
</evidence>
<evidence type="ECO:0000256" key="4">
    <source>
        <dbReference type="ARBA" id="ARBA00012944"/>
    </source>
</evidence>
<feature type="transmembrane region" description="Helical" evidence="18">
    <location>
        <begin position="189"/>
        <end position="208"/>
    </location>
</feature>
<evidence type="ECO:0000256" key="8">
    <source>
        <dbReference type="ARBA" id="ARBA00022692"/>
    </source>
</evidence>
<keyword evidence="6" id="KW-0813">Transport</keyword>
<feature type="transmembrane region" description="Helical" evidence="18">
    <location>
        <begin position="229"/>
        <end position="251"/>
    </location>
</feature>
<dbReference type="PANTHER" id="PTHR46552">
    <property type="entry name" value="NADH-UBIQUINONE OXIDOREDUCTASE CHAIN 2"/>
    <property type="match status" value="1"/>
</dbReference>
<name>A0A343RT68_9ODON</name>
<evidence type="ECO:0000256" key="14">
    <source>
        <dbReference type="ARBA" id="ARBA00023075"/>
    </source>
</evidence>
<evidence type="ECO:0000256" key="11">
    <source>
        <dbReference type="ARBA" id="ARBA00022982"/>
    </source>
</evidence>
<comment type="function">
    <text evidence="18">Core subunit of the mitochondrial membrane respiratory chain NADH dehydrogenase (Complex I) which catalyzes electron transfer from NADH through the respiratory chain, using ubiquinone as an electron acceptor. Essential for the catalytic activity and assembly of complex I.</text>
</comment>
<organism evidence="21">
    <name type="scientific">Atrocalopteryx melli</name>
    <dbReference type="NCBI Taxonomy" id="2060406"/>
    <lineage>
        <taxon>Eukaryota</taxon>
        <taxon>Metazoa</taxon>
        <taxon>Ecdysozoa</taxon>
        <taxon>Arthropoda</taxon>
        <taxon>Hexapoda</taxon>
        <taxon>Insecta</taxon>
        <taxon>Pterygota</taxon>
        <taxon>Palaeoptera</taxon>
        <taxon>Odonata</taxon>
        <taxon>Zygoptera</taxon>
        <taxon>Calopterygidae</taxon>
        <taxon>Atrocalopteryx</taxon>
    </lineage>
</organism>
<keyword evidence="16 18" id="KW-0472">Membrane</keyword>
<keyword evidence="14 18" id="KW-0830">Ubiquinone</keyword>
<comment type="function">
    <text evidence="1">Core subunit of the mitochondrial membrane respiratory chain NADH dehydrogenase (Complex I) that is believed to belong to the minimal assembly required for catalysis. Complex I functions in the transfer of electrons from NADH to the respiratory chain. The immediate electron acceptor for the enzyme is believed to be ubiquinone.</text>
</comment>
<evidence type="ECO:0000256" key="10">
    <source>
        <dbReference type="ARBA" id="ARBA00022967"/>
    </source>
</evidence>
<dbReference type="CTD" id="35455319"/>
<dbReference type="GO" id="GO:0005743">
    <property type="term" value="C:mitochondrial inner membrane"/>
    <property type="evidence" value="ECO:0007669"/>
    <property type="project" value="UniProtKB-SubCell"/>
</dbReference>
<dbReference type="PRINTS" id="PR01436">
    <property type="entry name" value="NADHDHGNASE2"/>
</dbReference>
<keyword evidence="15 18" id="KW-0496">Mitochondrion</keyword>
<keyword evidence="12 18" id="KW-1133">Transmembrane helix</keyword>
<feature type="transmembrane region" description="Helical" evidence="18">
    <location>
        <begin position="140"/>
        <end position="159"/>
    </location>
</feature>
<reference evidence="21" key="1">
    <citation type="submission" date="2017-09" db="EMBL/GenBank/DDBJ databases">
        <title>The complete mitochondrial genome of Atrocalopteryx melli Ris, 1912 (Zygoptera: Calopterygidae) via 454 NGS sequencing.</title>
        <authorList>
            <person name="Xu S."/>
            <person name="Guan Z."/>
            <person name="Huang Q."/>
            <person name="Xu L."/>
            <person name="Vierstraete A."/>
            <person name="Dumont H."/>
            <person name="Han B.-P."/>
        </authorList>
    </citation>
    <scope>NUCLEOTIDE SEQUENCE</scope>
</reference>
<dbReference type="EC" id="7.1.1.2" evidence="4 18"/>
<evidence type="ECO:0000256" key="2">
    <source>
        <dbReference type="ARBA" id="ARBA00004448"/>
    </source>
</evidence>
<evidence type="ECO:0000256" key="16">
    <source>
        <dbReference type="ARBA" id="ARBA00023136"/>
    </source>
</evidence>
<feature type="transmembrane region" description="Helical" evidence="18">
    <location>
        <begin position="29"/>
        <end position="46"/>
    </location>
</feature>
<evidence type="ECO:0000256" key="15">
    <source>
        <dbReference type="ARBA" id="ARBA00023128"/>
    </source>
</evidence>
<dbReference type="InterPro" id="IPR050175">
    <property type="entry name" value="Complex_I_Subunit_2"/>
</dbReference>
<comment type="subcellular location">
    <subcellularLocation>
        <location evidence="2 18">Mitochondrion inner membrane</location>
        <topology evidence="2 18">Multi-pass membrane protein</topology>
    </subcellularLocation>
</comment>
<keyword evidence="9 18" id="KW-0999">Mitochondrion inner membrane</keyword>
<feature type="chain" id="PRO_5016599618" description="NADH-ubiquinone oxidoreductase chain 2" evidence="19">
    <location>
        <begin position="20"/>
        <end position="327"/>
    </location>
</feature>
<feature type="signal peptide" evidence="19">
    <location>
        <begin position="1"/>
        <end position="19"/>
    </location>
</feature>
<keyword evidence="13 18" id="KW-0520">NAD</keyword>
<evidence type="ECO:0000256" key="18">
    <source>
        <dbReference type="RuleBase" id="RU003403"/>
    </source>
</evidence>